<proteinExistence type="predicted"/>
<sequence>MDHANGKMVSREEQKIWDELECEIENDLEQEIKDGLSMLARRLQILYQKNRRSDANEEAASNLSIVIRLGMGCDIEIKEGGLDNDRSRPYTPCSEPRSEKTNNIGSHRISQFGSSKASMTTSKCESMSCINRPLQEKKGKNSKVIWKY</sequence>
<gene>
    <name evidence="2" type="ORF">LUZ61_006292</name>
</gene>
<evidence type="ECO:0000313" key="2">
    <source>
        <dbReference type="EMBL" id="KAJ3702587.1"/>
    </source>
</evidence>
<dbReference type="Proteomes" id="UP001210211">
    <property type="component" value="Unassembled WGS sequence"/>
</dbReference>
<protein>
    <submittedName>
        <fullName evidence="2">Uncharacterized protein</fullName>
    </submittedName>
</protein>
<organism evidence="2 3">
    <name type="scientific">Rhynchospora tenuis</name>
    <dbReference type="NCBI Taxonomy" id="198213"/>
    <lineage>
        <taxon>Eukaryota</taxon>
        <taxon>Viridiplantae</taxon>
        <taxon>Streptophyta</taxon>
        <taxon>Embryophyta</taxon>
        <taxon>Tracheophyta</taxon>
        <taxon>Spermatophyta</taxon>
        <taxon>Magnoliopsida</taxon>
        <taxon>Liliopsida</taxon>
        <taxon>Poales</taxon>
        <taxon>Cyperaceae</taxon>
        <taxon>Cyperoideae</taxon>
        <taxon>Rhynchosporeae</taxon>
        <taxon>Rhynchospora</taxon>
    </lineage>
</organism>
<evidence type="ECO:0000313" key="3">
    <source>
        <dbReference type="Proteomes" id="UP001210211"/>
    </source>
</evidence>
<feature type="compositionally biased region" description="Polar residues" evidence="1">
    <location>
        <begin position="101"/>
        <end position="118"/>
    </location>
</feature>
<comment type="caution">
    <text evidence="2">The sequence shown here is derived from an EMBL/GenBank/DDBJ whole genome shotgun (WGS) entry which is preliminary data.</text>
</comment>
<feature type="region of interest" description="Disordered" evidence="1">
    <location>
        <begin position="80"/>
        <end position="118"/>
    </location>
</feature>
<name>A0AAD5ZR67_9POAL</name>
<dbReference type="EMBL" id="JAMRDG010000001">
    <property type="protein sequence ID" value="KAJ3702587.1"/>
    <property type="molecule type" value="Genomic_DNA"/>
</dbReference>
<accession>A0AAD5ZR67</accession>
<reference evidence="2 3" key="1">
    <citation type="journal article" date="2022" name="Cell">
        <title>Repeat-based holocentromeres influence genome architecture and karyotype evolution.</title>
        <authorList>
            <person name="Hofstatter P.G."/>
            <person name="Thangavel G."/>
            <person name="Lux T."/>
            <person name="Neumann P."/>
            <person name="Vondrak T."/>
            <person name="Novak P."/>
            <person name="Zhang M."/>
            <person name="Costa L."/>
            <person name="Castellani M."/>
            <person name="Scott A."/>
            <person name="Toegelov H."/>
            <person name="Fuchs J."/>
            <person name="Mata-Sucre Y."/>
            <person name="Dias Y."/>
            <person name="Vanzela A.L.L."/>
            <person name="Huettel B."/>
            <person name="Almeida C.C.S."/>
            <person name="Simkova H."/>
            <person name="Souza G."/>
            <person name="Pedrosa-Harand A."/>
            <person name="Macas J."/>
            <person name="Mayer K.F.X."/>
            <person name="Houben A."/>
            <person name="Marques A."/>
        </authorList>
    </citation>
    <scope>NUCLEOTIDE SEQUENCE [LARGE SCALE GENOMIC DNA]</scope>
    <source>
        <strain evidence="2">RhyTen1mFocal</strain>
    </source>
</reference>
<dbReference type="AlphaFoldDB" id="A0AAD5ZR67"/>
<evidence type="ECO:0000256" key="1">
    <source>
        <dbReference type="SAM" id="MobiDB-lite"/>
    </source>
</evidence>
<keyword evidence="3" id="KW-1185">Reference proteome</keyword>